<evidence type="ECO:0000313" key="1">
    <source>
        <dbReference type="EMBL" id="MDX8045206.1"/>
    </source>
</evidence>
<gene>
    <name evidence="1" type="ORF">SH601_04320</name>
</gene>
<sequence length="142" mass="16845">MKKKIIFVSTLILFFFIYNLVLVSENESANDVLENSLEALVNYDIETYVENAEIEWSESKSETIKELYSLQEDFPLVDYEILEEEKISDDQYTFQVRTRYEKDGAMDIFEEPFQVIDMDGKWKVFISEEGLDLDEYELVETK</sequence>
<keyword evidence="2" id="KW-1185">Reference proteome</keyword>
<dbReference type="Proteomes" id="UP001277972">
    <property type="component" value="Unassembled WGS sequence"/>
</dbReference>
<protein>
    <submittedName>
        <fullName evidence="1">Uncharacterized protein</fullName>
    </submittedName>
</protein>
<comment type="caution">
    <text evidence="1">The sequence shown here is derived from an EMBL/GenBank/DDBJ whole genome shotgun (WGS) entry which is preliminary data.</text>
</comment>
<proteinExistence type="predicted"/>
<name>A0ACC6M2N0_9BACI</name>
<organism evidence="1 2">
    <name type="scientific">Gracilibacillus pellucidus</name>
    <dbReference type="NCBI Taxonomy" id="3095368"/>
    <lineage>
        <taxon>Bacteria</taxon>
        <taxon>Bacillati</taxon>
        <taxon>Bacillota</taxon>
        <taxon>Bacilli</taxon>
        <taxon>Bacillales</taxon>
        <taxon>Bacillaceae</taxon>
        <taxon>Gracilibacillus</taxon>
    </lineage>
</organism>
<reference evidence="1" key="1">
    <citation type="submission" date="2023-11" db="EMBL/GenBank/DDBJ databases">
        <title>Gracilibacillus pellucida a moderately halophilic bacterium isolated from saline soil in Xinjiang province.</title>
        <authorList>
            <person name="Zhang Z."/>
            <person name="Tan F."/>
            <person name="Wang Y."/>
            <person name="Xia M."/>
        </authorList>
    </citation>
    <scope>NUCLEOTIDE SEQUENCE</scope>
    <source>
        <strain evidence="1">S3-1-1</strain>
    </source>
</reference>
<evidence type="ECO:0000313" key="2">
    <source>
        <dbReference type="Proteomes" id="UP001277972"/>
    </source>
</evidence>
<dbReference type="EMBL" id="JAWZSR010000002">
    <property type="protein sequence ID" value="MDX8045206.1"/>
    <property type="molecule type" value="Genomic_DNA"/>
</dbReference>
<accession>A0ACC6M2N0</accession>